<proteinExistence type="predicted"/>
<protein>
    <submittedName>
        <fullName evidence="1">Uncharacterized protein</fullName>
    </submittedName>
</protein>
<reference evidence="2" key="1">
    <citation type="journal article" date="2023" name="Nat. Plants">
        <title>Single-cell RNA sequencing provides a high-resolution roadmap for understanding the multicellular compartmentation of specialized metabolism.</title>
        <authorList>
            <person name="Sun S."/>
            <person name="Shen X."/>
            <person name="Li Y."/>
            <person name="Li Y."/>
            <person name="Wang S."/>
            <person name="Li R."/>
            <person name="Zhang H."/>
            <person name="Shen G."/>
            <person name="Guo B."/>
            <person name="Wei J."/>
            <person name="Xu J."/>
            <person name="St-Pierre B."/>
            <person name="Chen S."/>
            <person name="Sun C."/>
        </authorList>
    </citation>
    <scope>NUCLEOTIDE SEQUENCE [LARGE SCALE GENOMIC DNA]</scope>
</reference>
<evidence type="ECO:0000313" key="2">
    <source>
        <dbReference type="Proteomes" id="UP001060085"/>
    </source>
</evidence>
<sequence>MEKIADEQQQQQRQQRPPSLSWLLDKNNRPNQSRWLQSTLAELEWRIKKILEVVEENGDTFAERAEMYYQKRPQLVKLVTDLHKSYRALADKYDLMMLRSESSLRSNSAIVRSQFLHEIIDSVSGECDHKSCTSCHNNNRREEEEEDDVVVTCKIADKKVIIVTDNDDHLPEKVEEKDHTVVGGGGGSGGWDELLMEVSELIEENTKKQGELIKRYNKKRDDVKLLMKENRRLRDLILAQHRKTTTLINTSSSSSSSCSNSRWKSALFGKLSFA</sequence>
<accession>A0ACC0C3M5</accession>
<gene>
    <name evidence="1" type="ORF">M9H77_10389</name>
</gene>
<name>A0ACC0C3M5_CATRO</name>
<keyword evidence="2" id="KW-1185">Reference proteome</keyword>
<dbReference type="EMBL" id="CM044702">
    <property type="protein sequence ID" value="KAI5679439.1"/>
    <property type="molecule type" value="Genomic_DNA"/>
</dbReference>
<dbReference type="Proteomes" id="UP001060085">
    <property type="component" value="Linkage Group LG02"/>
</dbReference>
<organism evidence="1 2">
    <name type="scientific">Catharanthus roseus</name>
    <name type="common">Madagascar periwinkle</name>
    <name type="synonym">Vinca rosea</name>
    <dbReference type="NCBI Taxonomy" id="4058"/>
    <lineage>
        <taxon>Eukaryota</taxon>
        <taxon>Viridiplantae</taxon>
        <taxon>Streptophyta</taxon>
        <taxon>Embryophyta</taxon>
        <taxon>Tracheophyta</taxon>
        <taxon>Spermatophyta</taxon>
        <taxon>Magnoliopsida</taxon>
        <taxon>eudicotyledons</taxon>
        <taxon>Gunneridae</taxon>
        <taxon>Pentapetalae</taxon>
        <taxon>asterids</taxon>
        <taxon>lamiids</taxon>
        <taxon>Gentianales</taxon>
        <taxon>Apocynaceae</taxon>
        <taxon>Rauvolfioideae</taxon>
        <taxon>Vinceae</taxon>
        <taxon>Catharanthinae</taxon>
        <taxon>Catharanthus</taxon>
    </lineage>
</organism>
<comment type="caution">
    <text evidence="1">The sequence shown here is derived from an EMBL/GenBank/DDBJ whole genome shotgun (WGS) entry which is preliminary data.</text>
</comment>
<evidence type="ECO:0000313" key="1">
    <source>
        <dbReference type="EMBL" id="KAI5679439.1"/>
    </source>
</evidence>